<evidence type="ECO:0000259" key="8">
    <source>
        <dbReference type="Pfam" id="PF04239"/>
    </source>
</evidence>
<dbReference type="InterPro" id="IPR007353">
    <property type="entry name" value="DUF421"/>
</dbReference>
<comment type="subcellular location">
    <subcellularLocation>
        <location evidence="1">Cell membrane</location>
        <topology evidence="1">Multi-pass membrane protein</topology>
    </subcellularLocation>
</comment>
<dbReference type="EMBL" id="LT629971">
    <property type="protein sequence ID" value="SEH53619.1"/>
    <property type="molecule type" value="Genomic_DNA"/>
</dbReference>
<feature type="transmembrane region" description="Helical" evidence="7">
    <location>
        <begin position="68"/>
        <end position="90"/>
    </location>
</feature>
<gene>
    <name evidence="9" type="ORF">SAMN04489835_1127</name>
</gene>
<dbReference type="AlphaFoldDB" id="A0A1H6IZC6"/>
<protein>
    <recommendedName>
        <fullName evidence="8">YetF C-terminal domain-containing protein</fullName>
    </recommendedName>
</protein>
<sequence>MDWNEVVLPSTALVGLIVRGSVMYLALGLLIRVVGQRESGGLGLTDILVVVLVAEAAGAGLIGDATTIADGLVVVITMVFWSVVLDAVAYRCPRVAGLIKARPRPLISDGQFNRRLMRREFMTEDDVLSQLRLHGISDPTEVARTYLEPNGMISILPREGVDVSDPPERPVS</sequence>
<dbReference type="PANTHER" id="PTHR34582:SF6">
    <property type="entry name" value="UPF0702 TRANSMEMBRANE PROTEIN YCAP"/>
    <property type="match status" value="1"/>
</dbReference>
<keyword evidence="3" id="KW-1003">Cell membrane</keyword>
<dbReference type="STRING" id="370526.SAMN04489835_1127"/>
<organism evidence="9 10">
    <name type="scientific">Mycolicibacterium rutilum</name>
    <name type="common">Mycobacterium rutilum</name>
    <dbReference type="NCBI Taxonomy" id="370526"/>
    <lineage>
        <taxon>Bacteria</taxon>
        <taxon>Bacillati</taxon>
        <taxon>Actinomycetota</taxon>
        <taxon>Actinomycetes</taxon>
        <taxon>Mycobacteriales</taxon>
        <taxon>Mycobacteriaceae</taxon>
        <taxon>Mycolicibacterium</taxon>
    </lineage>
</organism>
<keyword evidence="4 7" id="KW-0812">Transmembrane</keyword>
<dbReference type="PANTHER" id="PTHR34582">
    <property type="entry name" value="UPF0702 TRANSMEMBRANE PROTEIN YCAP"/>
    <property type="match status" value="1"/>
</dbReference>
<dbReference type="GO" id="GO:0005886">
    <property type="term" value="C:plasma membrane"/>
    <property type="evidence" value="ECO:0007669"/>
    <property type="project" value="UniProtKB-SubCell"/>
</dbReference>
<dbReference type="InterPro" id="IPR023090">
    <property type="entry name" value="UPF0702_alpha/beta_dom_sf"/>
</dbReference>
<keyword evidence="10" id="KW-1185">Reference proteome</keyword>
<evidence type="ECO:0000256" key="1">
    <source>
        <dbReference type="ARBA" id="ARBA00004651"/>
    </source>
</evidence>
<dbReference type="Proteomes" id="UP000182915">
    <property type="component" value="Chromosome I"/>
</dbReference>
<evidence type="ECO:0000256" key="5">
    <source>
        <dbReference type="ARBA" id="ARBA00022989"/>
    </source>
</evidence>
<keyword evidence="6 7" id="KW-0472">Membrane</keyword>
<dbReference type="Pfam" id="PF04239">
    <property type="entry name" value="DUF421"/>
    <property type="match status" value="1"/>
</dbReference>
<reference evidence="10" key="1">
    <citation type="submission" date="2016-10" db="EMBL/GenBank/DDBJ databases">
        <authorList>
            <person name="Varghese N."/>
            <person name="Submissions S."/>
        </authorList>
    </citation>
    <scope>NUCLEOTIDE SEQUENCE [LARGE SCALE GENOMIC DNA]</scope>
    <source>
        <strain evidence="10">DSM 45405</strain>
    </source>
</reference>
<comment type="similarity">
    <text evidence="2">Belongs to the UPF0702 family.</text>
</comment>
<dbReference type="OrthoDB" id="8617494at2"/>
<dbReference type="Gene3D" id="3.30.240.20">
    <property type="entry name" value="bsu07140 like domains"/>
    <property type="match status" value="1"/>
</dbReference>
<evidence type="ECO:0000256" key="4">
    <source>
        <dbReference type="ARBA" id="ARBA00022692"/>
    </source>
</evidence>
<proteinExistence type="inferred from homology"/>
<accession>A0A1H6IZC6</accession>
<feature type="transmembrane region" description="Helical" evidence="7">
    <location>
        <begin position="43"/>
        <end position="62"/>
    </location>
</feature>
<evidence type="ECO:0000256" key="7">
    <source>
        <dbReference type="SAM" id="Phobius"/>
    </source>
</evidence>
<name>A0A1H6IZC6_MYCRU</name>
<evidence type="ECO:0000313" key="9">
    <source>
        <dbReference type="EMBL" id="SEH53619.1"/>
    </source>
</evidence>
<keyword evidence="5 7" id="KW-1133">Transmembrane helix</keyword>
<feature type="domain" description="YetF C-terminal" evidence="8">
    <location>
        <begin position="94"/>
        <end position="159"/>
    </location>
</feature>
<feature type="transmembrane region" description="Helical" evidence="7">
    <location>
        <begin position="12"/>
        <end position="31"/>
    </location>
</feature>
<evidence type="ECO:0000256" key="3">
    <source>
        <dbReference type="ARBA" id="ARBA00022475"/>
    </source>
</evidence>
<evidence type="ECO:0000313" key="10">
    <source>
        <dbReference type="Proteomes" id="UP000182915"/>
    </source>
</evidence>
<evidence type="ECO:0000256" key="6">
    <source>
        <dbReference type="ARBA" id="ARBA00023136"/>
    </source>
</evidence>
<dbReference type="RefSeq" id="WP_083406344.1">
    <property type="nucleotide sequence ID" value="NZ_LT629971.1"/>
</dbReference>
<evidence type="ECO:0000256" key="2">
    <source>
        <dbReference type="ARBA" id="ARBA00006448"/>
    </source>
</evidence>